<keyword evidence="4 6" id="KW-1133">Transmembrane helix</keyword>
<dbReference type="InterPro" id="IPR004633">
    <property type="entry name" value="NaPi_cotrn-rel/YqeW-like"/>
</dbReference>
<dbReference type="Pfam" id="PF01895">
    <property type="entry name" value="PhoU"/>
    <property type="match status" value="2"/>
</dbReference>
<sequence length="587" mass="64276">MSIFDVLTMLGGLAFFLYGMEVMGEGLEKQAGGSLTKLMGKMTANPLKGVLLGAVVTAVIQSSSATTVMVVGFVNSGIMKLSQALSVIMGANIGTTITAWFLSLVGIESDNFFINMLKPSSFSPVIALLGICLLMFAKSTRKKDIGSIFLGFALLMFGMLTMSNAVAPLADMPEFSDLLLLFSNPILGLLMGALMTGILQSSAASIGILQALTISGMVTYNTAVPIILGQNIGTCVTAMLSSIGTNKNARRAALGHLYFNIIGAIIFLVAFYGLNMVVQFSFFEAPIDAWHIAALHSLFNVTCTLILLPFTKQLERLVCLTIKDEPAAAAGVAEPEILDQRLLLTPGLALEQADKRTLQMGQMGAESLALSFELLDKYEGSKVQRIEDNEDRIDSFEDKLGTYLMQLSGRSLSQNDSRKISKVLHTISDFERIGDHTCNLLNSATELHEKRINFSDEARRELAVLQGAVTETLQLTLRAFETEDLRNAVQVEPLEEVVDFLCAELKNRHIARMQRGLCSLEKGFVYLDVLTNLERISDHCSNVAVCLIEMQHDSFDTHEYLSNLKASGELEYTKLYNMFKQKYSLPK</sequence>
<feature type="transmembrane region" description="Helical" evidence="6">
    <location>
        <begin position="50"/>
        <end position="74"/>
    </location>
</feature>
<gene>
    <name evidence="8" type="ORF">IAB00_01860</name>
</gene>
<reference evidence="8" key="2">
    <citation type="journal article" date="2021" name="PeerJ">
        <title>Extensive microbial diversity within the chicken gut microbiome revealed by metagenomics and culture.</title>
        <authorList>
            <person name="Gilroy R."/>
            <person name="Ravi A."/>
            <person name="Getino M."/>
            <person name="Pursley I."/>
            <person name="Horton D.L."/>
            <person name="Alikhan N.F."/>
            <person name="Baker D."/>
            <person name="Gharbi K."/>
            <person name="Hall N."/>
            <person name="Watson M."/>
            <person name="Adriaenssens E.M."/>
            <person name="Foster-Nyarko E."/>
            <person name="Jarju S."/>
            <person name="Secka A."/>
            <person name="Antonio M."/>
            <person name="Oren A."/>
            <person name="Chaudhuri R.R."/>
            <person name="La Ragione R."/>
            <person name="Hildebrand F."/>
            <person name="Pallen M.J."/>
        </authorList>
    </citation>
    <scope>NUCLEOTIDE SEQUENCE</scope>
    <source>
        <strain evidence="8">2830</strain>
    </source>
</reference>
<feature type="domain" description="PhoU" evidence="7">
    <location>
        <begin position="358"/>
        <end position="442"/>
    </location>
</feature>
<comment type="caution">
    <text evidence="8">The sequence shown here is derived from an EMBL/GenBank/DDBJ whole genome shotgun (WGS) entry which is preliminary data.</text>
</comment>
<dbReference type="InterPro" id="IPR026022">
    <property type="entry name" value="PhoU_dom"/>
</dbReference>
<feature type="transmembrane region" description="Helical" evidence="6">
    <location>
        <begin position="257"/>
        <end position="283"/>
    </location>
</feature>
<dbReference type="PANTHER" id="PTHR10010:SF46">
    <property type="entry name" value="SODIUM-DEPENDENT PHOSPHATE TRANSPORT PROTEIN 2B"/>
    <property type="match status" value="1"/>
</dbReference>
<evidence type="ECO:0000256" key="1">
    <source>
        <dbReference type="ARBA" id="ARBA00004651"/>
    </source>
</evidence>
<evidence type="ECO:0000256" key="4">
    <source>
        <dbReference type="ARBA" id="ARBA00022989"/>
    </source>
</evidence>
<feature type="transmembrane region" description="Helical" evidence="6">
    <location>
        <begin position="148"/>
        <end position="167"/>
    </location>
</feature>
<evidence type="ECO:0000256" key="6">
    <source>
        <dbReference type="SAM" id="Phobius"/>
    </source>
</evidence>
<evidence type="ECO:0000259" key="7">
    <source>
        <dbReference type="Pfam" id="PF01895"/>
    </source>
</evidence>
<proteinExistence type="predicted"/>
<dbReference type="InterPro" id="IPR003841">
    <property type="entry name" value="Na/Pi_transpt"/>
</dbReference>
<protein>
    <submittedName>
        <fullName evidence="8">Na/Pi cotransporter family protein</fullName>
    </submittedName>
</protein>
<dbReference type="GO" id="GO:0005436">
    <property type="term" value="F:sodium:phosphate symporter activity"/>
    <property type="evidence" value="ECO:0007669"/>
    <property type="project" value="InterPro"/>
</dbReference>
<evidence type="ECO:0000256" key="5">
    <source>
        <dbReference type="ARBA" id="ARBA00023136"/>
    </source>
</evidence>
<dbReference type="SUPFAM" id="SSF109755">
    <property type="entry name" value="PhoU-like"/>
    <property type="match status" value="1"/>
</dbReference>
<evidence type="ECO:0000256" key="2">
    <source>
        <dbReference type="ARBA" id="ARBA00022475"/>
    </source>
</evidence>
<feature type="transmembrane region" description="Helical" evidence="6">
    <location>
        <begin position="86"/>
        <end position="107"/>
    </location>
</feature>
<dbReference type="AlphaFoldDB" id="A0A9D1KYW9"/>
<dbReference type="GO" id="GO:0005886">
    <property type="term" value="C:plasma membrane"/>
    <property type="evidence" value="ECO:0007669"/>
    <property type="project" value="UniProtKB-SubCell"/>
</dbReference>
<dbReference type="NCBIfam" id="NF037997">
    <property type="entry name" value="Na_Pi_symport"/>
    <property type="match status" value="1"/>
</dbReference>
<keyword evidence="3 6" id="KW-0812">Transmembrane</keyword>
<reference evidence="8" key="1">
    <citation type="submission" date="2020-10" db="EMBL/GenBank/DDBJ databases">
        <authorList>
            <person name="Gilroy R."/>
        </authorList>
    </citation>
    <scope>NUCLEOTIDE SEQUENCE</scope>
    <source>
        <strain evidence="8">2830</strain>
    </source>
</reference>
<dbReference type="Pfam" id="PF02690">
    <property type="entry name" value="Na_Pi_cotrans"/>
    <property type="match status" value="1"/>
</dbReference>
<keyword evidence="2" id="KW-1003">Cell membrane</keyword>
<name>A0A9D1KYW9_9FIRM</name>
<organism evidence="8 9">
    <name type="scientific">Candidatus Avidehalobacter gallistercoris</name>
    <dbReference type="NCBI Taxonomy" id="2840694"/>
    <lineage>
        <taxon>Bacteria</taxon>
        <taxon>Bacillati</taxon>
        <taxon>Bacillota</taxon>
        <taxon>Clostridia</taxon>
        <taxon>Eubacteriales</taxon>
        <taxon>Peptococcaceae</taxon>
        <taxon>Peptococcaceae incertae sedis</taxon>
        <taxon>Candidatus Avidehalobacter</taxon>
    </lineage>
</organism>
<feature type="transmembrane region" description="Helical" evidence="6">
    <location>
        <begin position="289"/>
        <end position="308"/>
    </location>
</feature>
<evidence type="ECO:0000256" key="3">
    <source>
        <dbReference type="ARBA" id="ARBA00022692"/>
    </source>
</evidence>
<dbReference type="PANTHER" id="PTHR10010">
    <property type="entry name" value="SOLUTE CARRIER FAMILY 34 SODIUM PHOSPHATE , MEMBER 2-RELATED"/>
    <property type="match status" value="1"/>
</dbReference>
<feature type="transmembrane region" description="Helical" evidence="6">
    <location>
        <begin position="179"/>
        <end position="199"/>
    </location>
</feature>
<evidence type="ECO:0000313" key="8">
    <source>
        <dbReference type="EMBL" id="HIU09990.1"/>
    </source>
</evidence>
<keyword evidence="5 6" id="KW-0472">Membrane</keyword>
<dbReference type="InterPro" id="IPR038078">
    <property type="entry name" value="PhoU-like_sf"/>
</dbReference>
<dbReference type="Gene3D" id="1.20.58.220">
    <property type="entry name" value="Phosphate transport system protein phou homolog 2, domain 2"/>
    <property type="match status" value="1"/>
</dbReference>
<dbReference type="EMBL" id="DVMH01000012">
    <property type="protein sequence ID" value="HIU09990.1"/>
    <property type="molecule type" value="Genomic_DNA"/>
</dbReference>
<feature type="transmembrane region" description="Helical" evidence="6">
    <location>
        <begin position="119"/>
        <end position="136"/>
    </location>
</feature>
<dbReference type="GO" id="GO:0044341">
    <property type="term" value="P:sodium-dependent phosphate transport"/>
    <property type="evidence" value="ECO:0007669"/>
    <property type="project" value="InterPro"/>
</dbReference>
<accession>A0A9D1KYW9</accession>
<evidence type="ECO:0000313" key="9">
    <source>
        <dbReference type="Proteomes" id="UP000824124"/>
    </source>
</evidence>
<dbReference type="Proteomes" id="UP000824124">
    <property type="component" value="Unassembled WGS sequence"/>
</dbReference>
<feature type="domain" description="PhoU" evidence="7">
    <location>
        <begin position="468"/>
        <end position="544"/>
    </location>
</feature>
<comment type="subcellular location">
    <subcellularLocation>
        <location evidence="1">Cell membrane</location>
        <topology evidence="1">Multi-pass membrane protein</topology>
    </subcellularLocation>
</comment>
<dbReference type="NCBIfam" id="TIGR00704">
    <property type="entry name" value="NaPi_cotrn_rel"/>
    <property type="match status" value="1"/>
</dbReference>